<dbReference type="KEGG" id="vpa:VPA0534"/>
<name>Q87IS3_VIBPA</name>
<gene>
    <name evidence="1" type="ordered locus">VPA0534</name>
</gene>
<dbReference type="Proteomes" id="UP000002493">
    <property type="component" value="Chromosome 2"/>
</dbReference>
<protein>
    <submittedName>
        <fullName evidence="1">Uncharacterized protein</fullName>
    </submittedName>
</protein>
<evidence type="ECO:0000313" key="1">
    <source>
        <dbReference type="EMBL" id="BAC61876.1"/>
    </source>
</evidence>
<dbReference type="EMBL" id="BA000032">
    <property type="protein sequence ID" value="BAC61876.1"/>
    <property type="molecule type" value="Genomic_DNA"/>
</dbReference>
<reference evidence="1 2" key="1">
    <citation type="journal article" date="2003" name="Lancet">
        <title>Genome sequence of Vibrio parahaemolyticus: a pathogenic mechanism distinct from that of V. cholerae.</title>
        <authorList>
            <person name="Makino K."/>
            <person name="Oshima K."/>
            <person name="Kurokawa K."/>
            <person name="Yokoyama K."/>
            <person name="Uda T."/>
            <person name="Tagomori K."/>
            <person name="Iijima Y."/>
            <person name="Najima M."/>
            <person name="Nakano M."/>
            <person name="Yamashita A."/>
            <person name="Kubota Y."/>
            <person name="Kimura S."/>
            <person name="Yasunaga T."/>
            <person name="Honda T."/>
            <person name="Shinagawa H."/>
            <person name="Hattori M."/>
            <person name="Iida T."/>
        </authorList>
    </citation>
    <scope>NUCLEOTIDE SEQUENCE [LARGE SCALE GENOMIC DNA]</scope>
    <source>
        <strain evidence="2">RIMD 2210633</strain>
    </source>
</reference>
<evidence type="ECO:0000313" key="2">
    <source>
        <dbReference type="Proteomes" id="UP000002493"/>
    </source>
</evidence>
<organism evidence="1 2">
    <name type="scientific">Vibrio parahaemolyticus serotype O3:K6 (strain RIMD 2210633)</name>
    <dbReference type="NCBI Taxonomy" id="223926"/>
    <lineage>
        <taxon>Bacteria</taxon>
        <taxon>Pseudomonadati</taxon>
        <taxon>Pseudomonadota</taxon>
        <taxon>Gammaproteobacteria</taxon>
        <taxon>Vibrionales</taxon>
        <taxon>Vibrionaceae</taxon>
        <taxon>Vibrio</taxon>
    </lineage>
</organism>
<proteinExistence type="predicted"/>
<accession>Q87IS3</accession>
<sequence>MIECHHERNQDQLALGLNKIQVSYILSLENVSILKQKASNCWLSD</sequence>
<dbReference type="HOGENOM" id="CLU_3206821_0_0_6"/>
<dbReference type="AlphaFoldDB" id="Q87IS3"/>